<feature type="region of interest" description="Disordered" evidence="1">
    <location>
        <begin position="169"/>
        <end position="220"/>
    </location>
</feature>
<organism evidence="2">
    <name type="scientific">Aplanochytrium stocchinoi</name>
    <dbReference type="NCBI Taxonomy" id="215587"/>
    <lineage>
        <taxon>Eukaryota</taxon>
        <taxon>Sar</taxon>
        <taxon>Stramenopiles</taxon>
        <taxon>Bigyra</taxon>
        <taxon>Labyrinthulomycetes</taxon>
        <taxon>Thraustochytrida</taxon>
        <taxon>Thraustochytriidae</taxon>
        <taxon>Aplanochytrium</taxon>
    </lineage>
</organism>
<sequence length="784" mass="88347">MPSCTLTMEQSFQQSEGGGVTGTVNSAPDKDDNQDKKKPVLDLYLPPPPSESENKTTKANMLLVKQGIDESNGANADKTSSGNPKINNIIANVLKQSVSNATNVIMGTIALRNATKEARPLSPQHIETKACNNNRKEGKEREDTVVESMPHNEKVPEAVTVVHEDKAKPIDTQRSRNEKATETQMGNHTKAAIPNSNGKLTDHVNENPVDTSNSSTKPNESTKLVENIIRENLFHSDFEPVFEEPNNLKKTSTVSTILASAVCAKKSANQARKNPRAAVFGDTKGRDETKQFVTYSGAIAMFREIQHNRQLDGLPRYMRKNAHDRLVNMYTVADCRQRAVELAMNSGNRRRSYPAVKTSDDVMMPLQQQGLNGSAMGRPGGFGDRNSQKVKRKRGRPQGNDVGSPSPNVGDGSAIGEANIVKSKRRRTTISMFAPSFTGKAYDVADEARDAVKSTNNLNRPANNVNNVGRSRSKASSAYTNRDTKANEDIFHKLSNSGFSPDSASYQRLLRKLMQQHVDRNRFKVSDFSRIMGTTYMYVWRFLKDKPITESQFEEVNKSFLSYLIGEKEAYKNIYLNILGTFMENWATERQTLKNLQICRNSFSVYTSRNCFLFAAHVQDLCYSFDGSKMEKLSSYAAMHNKVINGFEELCDAVDKRINAALTGICFVHQQQQQPMESVASIVGLLENATLSFVRYMHELYHWNASLPIDIFTLIVMTWRKVMYKLRQTHEYVLIRPAKILRMCVWRFEEDLNMRKPLESLLKTYKENREAIISWTEFFAGLNL</sequence>
<proteinExistence type="predicted"/>
<feature type="compositionally biased region" description="Basic and acidic residues" evidence="1">
    <location>
        <begin position="28"/>
        <end position="40"/>
    </location>
</feature>
<feature type="compositionally biased region" description="Polar residues" evidence="1">
    <location>
        <begin position="208"/>
        <end position="220"/>
    </location>
</feature>
<protein>
    <submittedName>
        <fullName evidence="2">Uncharacterized protein</fullName>
    </submittedName>
</protein>
<feature type="compositionally biased region" description="Low complexity" evidence="1">
    <location>
        <begin position="456"/>
        <end position="467"/>
    </location>
</feature>
<evidence type="ECO:0000256" key="1">
    <source>
        <dbReference type="SAM" id="MobiDB-lite"/>
    </source>
</evidence>
<name>A0A7S3PQZ7_9STRA</name>
<feature type="region of interest" description="Disordered" evidence="1">
    <location>
        <begin position="456"/>
        <end position="481"/>
    </location>
</feature>
<dbReference type="EMBL" id="HBIN01022814">
    <property type="protein sequence ID" value="CAE0447568.1"/>
    <property type="molecule type" value="Transcribed_RNA"/>
</dbReference>
<feature type="compositionally biased region" description="Polar residues" evidence="1">
    <location>
        <begin position="1"/>
        <end position="15"/>
    </location>
</feature>
<evidence type="ECO:0000313" key="2">
    <source>
        <dbReference type="EMBL" id="CAE0447568.1"/>
    </source>
</evidence>
<gene>
    <name evidence="2" type="ORF">ASTO00021_LOCUS17538</name>
</gene>
<feature type="region of interest" description="Disordered" evidence="1">
    <location>
        <begin position="370"/>
        <end position="420"/>
    </location>
</feature>
<feature type="compositionally biased region" description="Basic and acidic residues" evidence="1">
    <location>
        <begin position="134"/>
        <end position="150"/>
    </location>
</feature>
<reference evidence="2" key="1">
    <citation type="submission" date="2021-01" db="EMBL/GenBank/DDBJ databases">
        <authorList>
            <person name="Corre E."/>
            <person name="Pelletier E."/>
            <person name="Niang G."/>
            <person name="Scheremetjew M."/>
            <person name="Finn R."/>
            <person name="Kale V."/>
            <person name="Holt S."/>
            <person name="Cochrane G."/>
            <person name="Meng A."/>
            <person name="Brown T."/>
            <person name="Cohen L."/>
        </authorList>
    </citation>
    <scope>NUCLEOTIDE SEQUENCE</scope>
    <source>
        <strain evidence="2">GSBS06</strain>
    </source>
</reference>
<feature type="compositionally biased region" description="Polar residues" evidence="1">
    <location>
        <begin position="468"/>
        <end position="481"/>
    </location>
</feature>
<accession>A0A7S3PQZ7</accession>
<feature type="compositionally biased region" description="Basic and acidic residues" evidence="1">
    <location>
        <begin position="169"/>
        <end position="181"/>
    </location>
</feature>
<dbReference type="AlphaFoldDB" id="A0A7S3PQZ7"/>
<feature type="region of interest" description="Disordered" evidence="1">
    <location>
        <begin position="131"/>
        <end position="150"/>
    </location>
</feature>
<feature type="region of interest" description="Disordered" evidence="1">
    <location>
        <begin position="1"/>
        <end position="56"/>
    </location>
</feature>